<feature type="chain" id="PRO_5040413327" description="Secreted protein" evidence="1">
    <location>
        <begin position="23"/>
        <end position="98"/>
    </location>
</feature>
<dbReference type="Proteomes" id="UP000799536">
    <property type="component" value="Unassembled WGS sequence"/>
</dbReference>
<evidence type="ECO:0000256" key="1">
    <source>
        <dbReference type="SAM" id="SignalP"/>
    </source>
</evidence>
<proteinExistence type="predicted"/>
<feature type="signal peptide" evidence="1">
    <location>
        <begin position="1"/>
        <end position="22"/>
    </location>
</feature>
<accession>A0A9P4JMU2</accession>
<name>A0A9P4JMU2_9PLEO</name>
<protein>
    <recommendedName>
        <fullName evidence="4">Secreted protein</fullName>
    </recommendedName>
</protein>
<evidence type="ECO:0000313" key="2">
    <source>
        <dbReference type="EMBL" id="KAF2199363.1"/>
    </source>
</evidence>
<reference evidence="2" key="1">
    <citation type="journal article" date="2020" name="Stud. Mycol.">
        <title>101 Dothideomycetes genomes: a test case for predicting lifestyles and emergence of pathogens.</title>
        <authorList>
            <person name="Haridas S."/>
            <person name="Albert R."/>
            <person name="Binder M."/>
            <person name="Bloem J."/>
            <person name="Labutti K."/>
            <person name="Salamov A."/>
            <person name="Andreopoulos B."/>
            <person name="Baker S."/>
            <person name="Barry K."/>
            <person name="Bills G."/>
            <person name="Bluhm B."/>
            <person name="Cannon C."/>
            <person name="Castanera R."/>
            <person name="Culley D."/>
            <person name="Daum C."/>
            <person name="Ezra D."/>
            <person name="Gonzalez J."/>
            <person name="Henrissat B."/>
            <person name="Kuo A."/>
            <person name="Liang C."/>
            <person name="Lipzen A."/>
            <person name="Lutzoni F."/>
            <person name="Magnuson J."/>
            <person name="Mondo S."/>
            <person name="Nolan M."/>
            <person name="Ohm R."/>
            <person name="Pangilinan J."/>
            <person name="Park H.-J."/>
            <person name="Ramirez L."/>
            <person name="Alfaro M."/>
            <person name="Sun H."/>
            <person name="Tritt A."/>
            <person name="Yoshinaga Y."/>
            <person name="Zwiers L.-H."/>
            <person name="Turgeon B."/>
            <person name="Goodwin S."/>
            <person name="Spatafora J."/>
            <person name="Crous P."/>
            <person name="Grigoriev I."/>
        </authorList>
    </citation>
    <scope>NUCLEOTIDE SEQUENCE</scope>
    <source>
        <strain evidence="2">ATCC 74209</strain>
    </source>
</reference>
<keyword evidence="3" id="KW-1185">Reference proteome</keyword>
<keyword evidence="1" id="KW-0732">Signal</keyword>
<dbReference type="AlphaFoldDB" id="A0A9P4JMU2"/>
<evidence type="ECO:0008006" key="4">
    <source>
        <dbReference type="Google" id="ProtNLM"/>
    </source>
</evidence>
<organism evidence="2 3">
    <name type="scientific">Delitschia confertaspora ATCC 74209</name>
    <dbReference type="NCBI Taxonomy" id="1513339"/>
    <lineage>
        <taxon>Eukaryota</taxon>
        <taxon>Fungi</taxon>
        <taxon>Dikarya</taxon>
        <taxon>Ascomycota</taxon>
        <taxon>Pezizomycotina</taxon>
        <taxon>Dothideomycetes</taxon>
        <taxon>Pleosporomycetidae</taxon>
        <taxon>Pleosporales</taxon>
        <taxon>Delitschiaceae</taxon>
        <taxon>Delitschia</taxon>
    </lineage>
</organism>
<sequence>MHTNLLCLLVFHLAFLTKTSRMQRISPKPLSCFLFVLSNIYIRTDSEGLSYSMHFGSLFPISYTCNGRRISVFISRTFRVAESAKGQKGKCIRAALSF</sequence>
<comment type="caution">
    <text evidence="2">The sequence shown here is derived from an EMBL/GenBank/DDBJ whole genome shotgun (WGS) entry which is preliminary data.</text>
</comment>
<evidence type="ECO:0000313" key="3">
    <source>
        <dbReference type="Proteomes" id="UP000799536"/>
    </source>
</evidence>
<gene>
    <name evidence="2" type="ORF">GQ43DRAFT_118774</name>
</gene>
<dbReference type="EMBL" id="ML994080">
    <property type="protein sequence ID" value="KAF2199363.1"/>
    <property type="molecule type" value="Genomic_DNA"/>
</dbReference>